<dbReference type="GO" id="GO:0016757">
    <property type="term" value="F:glycosyltransferase activity"/>
    <property type="evidence" value="ECO:0007669"/>
    <property type="project" value="UniProtKB-KW"/>
</dbReference>
<reference evidence="3" key="1">
    <citation type="submission" date="2017-05" db="EMBL/GenBank/DDBJ databases">
        <authorList>
            <person name="Varghese N."/>
            <person name="Submissions S."/>
        </authorList>
    </citation>
    <scope>NUCLEOTIDE SEQUENCE</scope>
    <source>
        <strain evidence="3">Su22</strain>
    </source>
</reference>
<proteinExistence type="predicted"/>
<accession>A0AA46AIX1</accession>
<protein>
    <submittedName>
        <fullName evidence="3">Uracil phosphoribosyltransferase</fullName>
    </submittedName>
</protein>
<feature type="compositionally biased region" description="Basic and acidic residues" evidence="1">
    <location>
        <begin position="67"/>
        <end position="82"/>
    </location>
</feature>
<dbReference type="AlphaFoldDB" id="A0AA46AIX1"/>
<evidence type="ECO:0000313" key="3">
    <source>
        <dbReference type="EMBL" id="SMP54914.1"/>
    </source>
</evidence>
<name>A0AA46AIX1_9CLOT</name>
<evidence type="ECO:0000256" key="1">
    <source>
        <dbReference type="SAM" id="MobiDB-lite"/>
    </source>
</evidence>
<dbReference type="Proteomes" id="UP001158066">
    <property type="component" value="Unassembled WGS sequence"/>
</dbReference>
<evidence type="ECO:0000259" key="2">
    <source>
        <dbReference type="Pfam" id="PF14681"/>
    </source>
</evidence>
<keyword evidence="3" id="KW-0328">Glycosyltransferase</keyword>
<sequence>MSKVVVMDHPLIQHKLTMLRDINTGSKDFRDLVKEISMLMAYEMTRELTLEDVEIETPLCKMNSESPGRKKTGDYSHSEGRIGHGGRCASTDSCCQGGSYWPVP</sequence>
<organism evidence="3 4">
    <name type="scientific">Anoxynatronum buryatiense</name>
    <dbReference type="NCBI Taxonomy" id="489973"/>
    <lineage>
        <taxon>Bacteria</taxon>
        <taxon>Bacillati</taxon>
        <taxon>Bacillota</taxon>
        <taxon>Clostridia</taxon>
        <taxon>Eubacteriales</taxon>
        <taxon>Clostridiaceae</taxon>
        <taxon>Anoxynatronum</taxon>
    </lineage>
</organism>
<keyword evidence="4" id="KW-1185">Reference proteome</keyword>
<comment type="caution">
    <text evidence="3">The sequence shown here is derived from an EMBL/GenBank/DDBJ whole genome shotgun (WGS) entry which is preliminary data.</text>
</comment>
<dbReference type="SUPFAM" id="SSF53271">
    <property type="entry name" value="PRTase-like"/>
    <property type="match status" value="1"/>
</dbReference>
<feature type="domain" description="Phosphoribosyltransferase" evidence="2">
    <location>
        <begin position="6"/>
        <end position="65"/>
    </location>
</feature>
<dbReference type="InterPro" id="IPR000836">
    <property type="entry name" value="PRTase_dom"/>
</dbReference>
<dbReference type="Gene3D" id="3.40.50.2020">
    <property type="match status" value="1"/>
</dbReference>
<dbReference type="EMBL" id="FXUF01000005">
    <property type="protein sequence ID" value="SMP54914.1"/>
    <property type="molecule type" value="Genomic_DNA"/>
</dbReference>
<keyword evidence="3" id="KW-0808">Transferase</keyword>
<dbReference type="InterPro" id="IPR029057">
    <property type="entry name" value="PRTase-like"/>
</dbReference>
<gene>
    <name evidence="3" type="ORF">SAMN06296020_105191</name>
</gene>
<evidence type="ECO:0000313" key="4">
    <source>
        <dbReference type="Proteomes" id="UP001158066"/>
    </source>
</evidence>
<dbReference type="Pfam" id="PF14681">
    <property type="entry name" value="UPRTase"/>
    <property type="match status" value="1"/>
</dbReference>
<feature type="region of interest" description="Disordered" evidence="1">
    <location>
        <begin position="60"/>
        <end position="104"/>
    </location>
</feature>